<dbReference type="SMART" id="SM00382">
    <property type="entry name" value="AAA"/>
    <property type="match status" value="1"/>
</dbReference>
<dbReference type="CDD" id="cd00009">
    <property type="entry name" value="AAA"/>
    <property type="match status" value="1"/>
</dbReference>
<dbReference type="Gene3D" id="3.40.50.300">
    <property type="entry name" value="P-loop containing nucleotide triphosphate hydrolases"/>
    <property type="match status" value="1"/>
</dbReference>
<dbReference type="RefSeq" id="WP_051529002.1">
    <property type="nucleotide sequence ID" value="NZ_CP028519.1"/>
</dbReference>
<dbReference type="InterPro" id="IPR002197">
    <property type="entry name" value="HTH_Fis"/>
</dbReference>
<dbReference type="InterPro" id="IPR025943">
    <property type="entry name" value="Sigma_54_int_dom_ATP-bd_2"/>
</dbReference>
<dbReference type="GO" id="GO:0043565">
    <property type="term" value="F:sequence-specific DNA binding"/>
    <property type="evidence" value="ECO:0007669"/>
    <property type="project" value="InterPro"/>
</dbReference>
<dbReference type="SUPFAM" id="SSF52540">
    <property type="entry name" value="P-loop containing nucleoside triphosphate hydrolases"/>
    <property type="match status" value="1"/>
</dbReference>
<dbReference type="SUPFAM" id="SSF46689">
    <property type="entry name" value="Homeodomain-like"/>
    <property type="match status" value="1"/>
</dbReference>
<dbReference type="PROSITE" id="PS50045">
    <property type="entry name" value="SIGMA54_INTERACT_4"/>
    <property type="match status" value="1"/>
</dbReference>
<dbReference type="GO" id="GO:0005524">
    <property type="term" value="F:ATP binding"/>
    <property type="evidence" value="ECO:0007669"/>
    <property type="project" value="UniProtKB-KW"/>
</dbReference>
<proteinExistence type="predicted"/>
<protein>
    <submittedName>
        <fullName evidence="8">Sigma-54-dependent Fis family transcriptional regulator</fullName>
    </submittedName>
</protein>
<sequence length="468" mass="52127">MQKKRILIANACAETTRIATLLKKHGWEVQTENHPDRLAQVCRQFKPAVGLFRLDDTLTGHHLAPPLRAALAETQIDWIAAVPRRLIDLPAWQTLLYEWFYDYHTLPYDPERLLVTLGRAYGRALLNQNGGEQVEPQTLEYADFIGQCANMRKLKDDIRKVASTGISAMITGESGTGKEMVARLLHEMSPRKGGPFVAVNCAAIPGTLIQSELFGYERGAFTGANQRKIGRIEAADTGTLFLDEIGDLARDLQANLLRFLQEGTIERVGSAVSKEVDVRVISATHVNLPLAIAAGNFRDDLFYRLNVCNLRIPPLRERQEDIIPLAERFLTSCVARQKLPPKRFASEALTAMQRYTWPGNVRELQNRVYQGAVMSAGRQVTPLDMGIDDKIVPEIAWQTLDEVRGLAERGALQRTLTLCRYNYSLAAQNLGISRATLYRLLDKHQLGTGDDPDDEADIDADKGASVPG</sequence>
<dbReference type="InterPro" id="IPR011006">
    <property type="entry name" value="CheY-like_superfamily"/>
</dbReference>
<dbReference type="InterPro" id="IPR002078">
    <property type="entry name" value="Sigma_54_int"/>
</dbReference>
<dbReference type="PANTHER" id="PTHR32071">
    <property type="entry name" value="TRANSCRIPTIONAL REGULATORY PROTEIN"/>
    <property type="match status" value="1"/>
</dbReference>
<dbReference type="InterPro" id="IPR003593">
    <property type="entry name" value="AAA+_ATPase"/>
</dbReference>
<keyword evidence="3" id="KW-0805">Transcription regulation</keyword>
<evidence type="ECO:0000256" key="1">
    <source>
        <dbReference type="ARBA" id="ARBA00022741"/>
    </source>
</evidence>
<evidence type="ECO:0000256" key="5">
    <source>
        <dbReference type="ARBA" id="ARBA00023163"/>
    </source>
</evidence>
<accession>A0A2S0PBE3</accession>
<dbReference type="Proteomes" id="UP000244173">
    <property type="component" value="Chromosome"/>
</dbReference>
<keyword evidence="1" id="KW-0547">Nucleotide-binding</keyword>
<evidence type="ECO:0000256" key="3">
    <source>
        <dbReference type="ARBA" id="ARBA00023015"/>
    </source>
</evidence>
<keyword evidence="9" id="KW-1185">Reference proteome</keyword>
<evidence type="ECO:0000256" key="6">
    <source>
        <dbReference type="SAM" id="MobiDB-lite"/>
    </source>
</evidence>
<evidence type="ECO:0000259" key="7">
    <source>
        <dbReference type="PROSITE" id="PS50045"/>
    </source>
</evidence>
<reference evidence="8 9" key="1">
    <citation type="submission" date="2018-04" db="EMBL/GenBank/DDBJ databases">
        <title>Denitrifier Microvirgula.</title>
        <authorList>
            <person name="Anderson E."/>
            <person name="Jang J."/>
            <person name="Ishii S."/>
        </authorList>
    </citation>
    <scope>NUCLEOTIDE SEQUENCE [LARGE SCALE GENOMIC DNA]</scope>
    <source>
        <strain evidence="8 9">BE2.4</strain>
    </source>
</reference>
<dbReference type="InterPro" id="IPR009057">
    <property type="entry name" value="Homeodomain-like_sf"/>
</dbReference>
<feature type="domain" description="Sigma-54 factor interaction" evidence="7">
    <location>
        <begin position="144"/>
        <end position="373"/>
    </location>
</feature>
<keyword evidence="2" id="KW-0067">ATP-binding</keyword>
<organism evidence="8 9">
    <name type="scientific">Microvirgula aerodenitrificans</name>
    <dbReference type="NCBI Taxonomy" id="57480"/>
    <lineage>
        <taxon>Bacteria</taxon>
        <taxon>Pseudomonadati</taxon>
        <taxon>Pseudomonadota</taxon>
        <taxon>Betaproteobacteria</taxon>
        <taxon>Neisseriales</taxon>
        <taxon>Aquaspirillaceae</taxon>
        <taxon>Microvirgula</taxon>
    </lineage>
</organism>
<keyword evidence="4" id="KW-0238">DNA-binding</keyword>
<dbReference type="EMBL" id="CP028519">
    <property type="protein sequence ID" value="AVY94633.1"/>
    <property type="molecule type" value="Genomic_DNA"/>
</dbReference>
<dbReference type="PROSITE" id="PS00676">
    <property type="entry name" value="SIGMA54_INTERACT_2"/>
    <property type="match status" value="1"/>
</dbReference>
<dbReference type="STRING" id="1122240.GCA_000620105_03153"/>
<dbReference type="OrthoDB" id="9761705at2"/>
<evidence type="ECO:0000256" key="4">
    <source>
        <dbReference type="ARBA" id="ARBA00023125"/>
    </source>
</evidence>
<dbReference type="Pfam" id="PF25601">
    <property type="entry name" value="AAA_lid_14"/>
    <property type="match status" value="1"/>
</dbReference>
<dbReference type="Gene3D" id="1.10.10.60">
    <property type="entry name" value="Homeodomain-like"/>
    <property type="match status" value="1"/>
</dbReference>
<dbReference type="Pfam" id="PF02954">
    <property type="entry name" value="HTH_8"/>
    <property type="match status" value="1"/>
</dbReference>
<evidence type="ECO:0000313" key="9">
    <source>
        <dbReference type="Proteomes" id="UP000244173"/>
    </source>
</evidence>
<dbReference type="SUPFAM" id="SSF52172">
    <property type="entry name" value="CheY-like"/>
    <property type="match status" value="1"/>
</dbReference>
<dbReference type="InterPro" id="IPR058031">
    <property type="entry name" value="AAA_lid_NorR"/>
</dbReference>
<dbReference type="FunFam" id="3.40.50.300:FF:000006">
    <property type="entry name" value="DNA-binding transcriptional regulator NtrC"/>
    <property type="match status" value="1"/>
</dbReference>
<feature type="region of interest" description="Disordered" evidence="6">
    <location>
        <begin position="446"/>
        <end position="468"/>
    </location>
</feature>
<dbReference type="InterPro" id="IPR025944">
    <property type="entry name" value="Sigma_54_int_dom_CS"/>
</dbReference>
<gene>
    <name evidence="8" type="ORF">DAI18_11735</name>
</gene>
<dbReference type="InterPro" id="IPR045343">
    <property type="entry name" value="VpsR"/>
</dbReference>
<dbReference type="Pfam" id="PF20161">
    <property type="entry name" value="VpsR"/>
    <property type="match status" value="1"/>
</dbReference>
<name>A0A2S0PBE3_9NEIS</name>
<dbReference type="Pfam" id="PF00158">
    <property type="entry name" value="Sigma54_activat"/>
    <property type="match status" value="1"/>
</dbReference>
<dbReference type="Gene3D" id="1.10.8.60">
    <property type="match status" value="1"/>
</dbReference>
<dbReference type="AlphaFoldDB" id="A0A2S0PBE3"/>
<dbReference type="InterPro" id="IPR027417">
    <property type="entry name" value="P-loop_NTPase"/>
</dbReference>
<dbReference type="PANTHER" id="PTHR32071:SF120">
    <property type="entry name" value="TRANSCRIPTIONAL REGULATOR-RELATED"/>
    <property type="match status" value="1"/>
</dbReference>
<dbReference type="KEGG" id="maer:DAI18_11735"/>
<dbReference type="GO" id="GO:0006355">
    <property type="term" value="P:regulation of DNA-templated transcription"/>
    <property type="evidence" value="ECO:0007669"/>
    <property type="project" value="InterPro"/>
</dbReference>
<keyword evidence="5" id="KW-0804">Transcription</keyword>
<dbReference type="PROSITE" id="PS00688">
    <property type="entry name" value="SIGMA54_INTERACT_3"/>
    <property type="match status" value="1"/>
</dbReference>
<evidence type="ECO:0000256" key="2">
    <source>
        <dbReference type="ARBA" id="ARBA00022840"/>
    </source>
</evidence>
<evidence type="ECO:0000313" key="8">
    <source>
        <dbReference type="EMBL" id="AVY94633.1"/>
    </source>
</evidence>